<proteinExistence type="predicted"/>
<reference evidence="2 3" key="1">
    <citation type="submission" date="2018-06" db="EMBL/GenBank/DDBJ databases">
        <title>A transcriptomic atlas of mushroom development highlights an independent origin of complex multicellularity.</title>
        <authorList>
            <consortium name="DOE Joint Genome Institute"/>
            <person name="Krizsan K."/>
            <person name="Almasi E."/>
            <person name="Merenyi Z."/>
            <person name="Sahu N."/>
            <person name="Viragh M."/>
            <person name="Koszo T."/>
            <person name="Mondo S."/>
            <person name="Kiss B."/>
            <person name="Balint B."/>
            <person name="Kues U."/>
            <person name="Barry K."/>
            <person name="Hegedus J.C."/>
            <person name="Henrissat B."/>
            <person name="Johnson J."/>
            <person name="Lipzen A."/>
            <person name="Ohm R."/>
            <person name="Nagy I."/>
            <person name="Pangilinan J."/>
            <person name="Yan J."/>
            <person name="Xiong Y."/>
            <person name="Grigoriev I.V."/>
            <person name="Hibbett D.S."/>
            <person name="Nagy L.G."/>
        </authorList>
    </citation>
    <scope>NUCLEOTIDE SEQUENCE [LARGE SCALE GENOMIC DNA]</scope>
    <source>
        <strain evidence="2 3">SZMC22713</strain>
    </source>
</reference>
<sequence>MQSIHHATPTNRTPGPHLRHAAHHHLEMKNAAASVPTITTYQRPQEPTQSSQRHHFRRRNR</sequence>
<dbReference type="EMBL" id="ML170189">
    <property type="protein sequence ID" value="TDL20340.1"/>
    <property type="molecule type" value="Genomic_DNA"/>
</dbReference>
<protein>
    <submittedName>
        <fullName evidence="2">Uncharacterized protein</fullName>
    </submittedName>
</protein>
<feature type="compositionally biased region" description="Polar residues" evidence="1">
    <location>
        <begin position="36"/>
        <end position="51"/>
    </location>
</feature>
<name>A0A4Y7Q0L5_9AGAM</name>
<evidence type="ECO:0000256" key="1">
    <source>
        <dbReference type="SAM" id="MobiDB-lite"/>
    </source>
</evidence>
<evidence type="ECO:0000313" key="3">
    <source>
        <dbReference type="Proteomes" id="UP000294933"/>
    </source>
</evidence>
<dbReference type="AlphaFoldDB" id="A0A4Y7Q0L5"/>
<feature type="compositionally biased region" description="Basic residues" evidence="1">
    <location>
        <begin position="52"/>
        <end position="61"/>
    </location>
</feature>
<keyword evidence="3" id="KW-1185">Reference proteome</keyword>
<gene>
    <name evidence="2" type="ORF">BD410DRAFT_791139</name>
</gene>
<evidence type="ECO:0000313" key="2">
    <source>
        <dbReference type="EMBL" id="TDL20340.1"/>
    </source>
</evidence>
<feature type="region of interest" description="Disordered" evidence="1">
    <location>
        <begin position="1"/>
        <end position="61"/>
    </location>
</feature>
<dbReference type="Proteomes" id="UP000294933">
    <property type="component" value="Unassembled WGS sequence"/>
</dbReference>
<feature type="compositionally biased region" description="Polar residues" evidence="1">
    <location>
        <begin position="1"/>
        <end position="13"/>
    </location>
</feature>
<accession>A0A4Y7Q0L5</accession>
<organism evidence="2 3">
    <name type="scientific">Rickenella mellea</name>
    <dbReference type="NCBI Taxonomy" id="50990"/>
    <lineage>
        <taxon>Eukaryota</taxon>
        <taxon>Fungi</taxon>
        <taxon>Dikarya</taxon>
        <taxon>Basidiomycota</taxon>
        <taxon>Agaricomycotina</taxon>
        <taxon>Agaricomycetes</taxon>
        <taxon>Hymenochaetales</taxon>
        <taxon>Rickenellaceae</taxon>
        <taxon>Rickenella</taxon>
    </lineage>
</organism>
<dbReference type="VEuPathDB" id="FungiDB:BD410DRAFT_791139"/>